<gene>
    <name evidence="3" type="ORF">D7D94_02965</name>
</gene>
<accession>A0A6I6DVB4</accession>
<keyword evidence="4" id="KW-1185">Reference proteome</keyword>
<dbReference type="Proteomes" id="UP000422989">
    <property type="component" value="Chromosome"/>
</dbReference>
<protein>
    <submittedName>
        <fullName evidence="3">DUF1992 domain-containing protein</fullName>
    </submittedName>
</protein>
<evidence type="ECO:0000313" key="3">
    <source>
        <dbReference type="EMBL" id="QGU26743.1"/>
    </source>
</evidence>
<organism evidence="3 4">
    <name type="scientific">Microbacterium oryzae</name>
    <dbReference type="NCBI Taxonomy" id="743009"/>
    <lineage>
        <taxon>Bacteria</taxon>
        <taxon>Bacillati</taxon>
        <taxon>Actinomycetota</taxon>
        <taxon>Actinomycetes</taxon>
        <taxon>Micrococcales</taxon>
        <taxon>Microbacteriaceae</taxon>
        <taxon>Microbacterium</taxon>
    </lineage>
</organism>
<dbReference type="KEGG" id="moj:D7D94_02965"/>
<feature type="region of interest" description="Disordered" evidence="1">
    <location>
        <begin position="24"/>
        <end position="44"/>
    </location>
</feature>
<dbReference type="AlphaFoldDB" id="A0A6I6DVB4"/>
<proteinExistence type="predicted"/>
<dbReference type="OrthoDB" id="3395286at2"/>
<evidence type="ECO:0000313" key="4">
    <source>
        <dbReference type="Proteomes" id="UP000422989"/>
    </source>
</evidence>
<evidence type="ECO:0000259" key="2">
    <source>
        <dbReference type="Pfam" id="PF09350"/>
    </source>
</evidence>
<dbReference type="EMBL" id="CP032550">
    <property type="protein sequence ID" value="QGU26743.1"/>
    <property type="molecule type" value="Genomic_DNA"/>
</dbReference>
<dbReference type="RefSeq" id="WP_156241146.1">
    <property type="nucleotide sequence ID" value="NZ_BAAAZL010000002.1"/>
</dbReference>
<reference evidence="3 4" key="1">
    <citation type="submission" date="2018-09" db="EMBL/GenBank/DDBJ databases">
        <title>Whole genome sequencing of Microbacterium oryzae strain MB-10T.</title>
        <authorList>
            <person name="Das S.K."/>
        </authorList>
    </citation>
    <scope>NUCLEOTIDE SEQUENCE [LARGE SCALE GENOMIC DNA]</scope>
    <source>
        <strain evidence="3 4">MB-10</strain>
    </source>
</reference>
<feature type="region of interest" description="Disordered" evidence="1">
    <location>
        <begin position="167"/>
        <end position="199"/>
    </location>
</feature>
<name>A0A6I6DVB4_9MICO</name>
<sequence>MAARDEEHVDPRLSAVQYRIDRMREELGEADDAPTGSAGAPGLTDRPAYVEMVIQQAMRRGEFDDLPGAGRPIQGLGESHDPDWWIRRKIEREGLTGLGPPALQLRSEHADLAQTLDAMSREQDVREHLDDFNRRVKLARMQLLGGPPVVTPLVDIDAEVAGWAARREERRQAARAAAAPEQSPRRRRLRRRRREADGR</sequence>
<feature type="domain" description="DnaJ homologue subfamily C member 28 conserved" evidence="2">
    <location>
        <begin position="50"/>
        <end position="117"/>
    </location>
</feature>
<evidence type="ECO:0000256" key="1">
    <source>
        <dbReference type="SAM" id="MobiDB-lite"/>
    </source>
</evidence>
<dbReference type="InterPro" id="IPR018961">
    <property type="entry name" value="DnaJ_homolog_subfam-C_membr-28"/>
</dbReference>
<dbReference type="Pfam" id="PF09350">
    <property type="entry name" value="DJC28_CD"/>
    <property type="match status" value="1"/>
</dbReference>